<gene>
    <name evidence="2" type="ORF">J2S64_003665</name>
</gene>
<comment type="caution">
    <text evidence="2">The sequence shown here is derived from an EMBL/GenBank/DDBJ whole genome shotgun (WGS) entry which is preliminary data.</text>
</comment>
<keyword evidence="3" id="KW-1185">Reference proteome</keyword>
<proteinExistence type="predicted"/>
<sequence length="325" mass="32719">MTALLLVALLGFTALVVDVGMLYAEKAQLQNGADAAALAVAQECALSLASTNCATASPLAAGYAKSNANDGLSNIQSVQLNKSAGTVTVTTGAQQAGGEANNVSLSFARILGFDSAEVGATAGAQWGSPVAGPTVFPAAFSVCQVEGHVDGGLQRLGLHGGSYANPGCNYGPAGAPVPGGFGWLAQIPGQCGGYIDLLIQEGGSAPGNSEPPNCTSVLNRWAAEITAGGRPTVLLPVFNLAVGTGSGAVYKISSFAAFEVAGWKFTGGSSLPSVFRNTTAYAGSQACTGDCRGIIGKFVRYVSLDEGHILGPVNRYGATVVRMTH</sequence>
<dbReference type="Proteomes" id="UP001183817">
    <property type="component" value="Unassembled WGS sequence"/>
</dbReference>
<reference evidence="2 3" key="1">
    <citation type="submission" date="2023-07" db="EMBL/GenBank/DDBJ databases">
        <title>Sequencing the genomes of 1000 actinobacteria strains.</title>
        <authorList>
            <person name="Klenk H.-P."/>
        </authorList>
    </citation>
    <scope>NUCLEOTIDE SEQUENCE [LARGE SCALE GENOMIC DNA]</scope>
    <source>
        <strain evidence="2 3">DSM 20167</strain>
    </source>
</reference>
<name>A0ABU2BRG7_9MICC</name>
<dbReference type="EMBL" id="JAVDYI010000001">
    <property type="protein sequence ID" value="MDR7359974.1"/>
    <property type="molecule type" value="Genomic_DNA"/>
</dbReference>
<organism evidence="2 3">
    <name type="scientific">Paeniglutamicibacter sulfureus</name>
    <dbReference type="NCBI Taxonomy" id="43666"/>
    <lineage>
        <taxon>Bacteria</taxon>
        <taxon>Bacillati</taxon>
        <taxon>Actinomycetota</taxon>
        <taxon>Actinomycetes</taxon>
        <taxon>Micrococcales</taxon>
        <taxon>Micrococcaceae</taxon>
        <taxon>Paeniglutamicibacter</taxon>
    </lineage>
</organism>
<dbReference type="Pfam" id="PF13400">
    <property type="entry name" value="Tad"/>
    <property type="match status" value="1"/>
</dbReference>
<protein>
    <recommendedName>
        <fullName evidence="1">Putative Flp pilus-assembly TadG-like N-terminal domain-containing protein</fullName>
    </recommendedName>
</protein>
<evidence type="ECO:0000259" key="1">
    <source>
        <dbReference type="Pfam" id="PF13400"/>
    </source>
</evidence>
<feature type="domain" description="Putative Flp pilus-assembly TadG-like N-terminal" evidence="1">
    <location>
        <begin position="1"/>
        <end position="42"/>
    </location>
</feature>
<evidence type="ECO:0000313" key="2">
    <source>
        <dbReference type="EMBL" id="MDR7359974.1"/>
    </source>
</evidence>
<accession>A0ABU2BRG7</accession>
<evidence type="ECO:0000313" key="3">
    <source>
        <dbReference type="Proteomes" id="UP001183817"/>
    </source>
</evidence>
<dbReference type="InterPro" id="IPR028087">
    <property type="entry name" value="Tad_N"/>
</dbReference>